<feature type="domain" description="Nitrite/Sulfite reductase ferredoxin-like" evidence="8">
    <location>
        <begin position="44"/>
        <end position="110"/>
    </location>
</feature>
<evidence type="ECO:0000259" key="7">
    <source>
        <dbReference type="Pfam" id="PF01077"/>
    </source>
</evidence>
<dbReference type="RefSeq" id="WP_132873868.1">
    <property type="nucleotide sequence ID" value="NZ_SMGG01000004.1"/>
</dbReference>
<dbReference type="PANTHER" id="PTHR32439:SF9">
    <property type="entry name" value="BLR3264 PROTEIN"/>
    <property type="match status" value="1"/>
</dbReference>
<dbReference type="Pfam" id="PF01077">
    <property type="entry name" value="NIR_SIR"/>
    <property type="match status" value="2"/>
</dbReference>
<dbReference type="GO" id="GO:0020037">
    <property type="term" value="F:heme binding"/>
    <property type="evidence" value="ECO:0007669"/>
    <property type="project" value="InterPro"/>
</dbReference>
<dbReference type="Gene3D" id="3.30.413.10">
    <property type="entry name" value="Sulfite Reductase Hemoprotein, domain 1"/>
    <property type="match status" value="2"/>
</dbReference>
<keyword evidence="6" id="KW-0411">Iron-sulfur</keyword>
<name>A0A4R1K9I3_9BACT</name>
<comment type="caution">
    <text evidence="9">The sequence shown here is derived from an EMBL/GenBank/DDBJ whole genome shotgun (WGS) entry which is preliminary data.</text>
</comment>
<feature type="domain" description="Nitrite/sulphite reductase 4Fe-4S" evidence="7">
    <location>
        <begin position="120"/>
        <end position="271"/>
    </location>
</feature>
<evidence type="ECO:0000313" key="9">
    <source>
        <dbReference type="EMBL" id="TCK61014.1"/>
    </source>
</evidence>
<feature type="domain" description="Nitrite/Sulfite reductase ferredoxin-like" evidence="8">
    <location>
        <begin position="305"/>
        <end position="366"/>
    </location>
</feature>
<gene>
    <name evidence="9" type="ORF">C8D98_1896</name>
</gene>
<dbReference type="OrthoDB" id="9803707at2"/>
<dbReference type="PROSITE" id="PS00365">
    <property type="entry name" value="NIR_SIR"/>
    <property type="match status" value="1"/>
</dbReference>
<dbReference type="GO" id="GO:0016491">
    <property type="term" value="F:oxidoreductase activity"/>
    <property type="evidence" value="ECO:0007669"/>
    <property type="project" value="UniProtKB-KW"/>
</dbReference>
<sequence>MGYYRLPEGYEKTVEAFAAEHVRFLDGGLTSEDFKKLCPPLGIYEQKTAGTYMQRVRLAGGLITPDLLKSLLALAEEYAGGFLHITTRQNVQFHGVAEEDLAVLQQELAKLNLLTKTAGGNCVRNVLIDPLSGTSPDDVFDVAPWGLELSNRLPENPLFATLPRKFKIALSSSAADRALAKIADLGLIAKIKDSVHGFSVYTGGGLGVSSRIGHEIFEFLPAEDILIAATVFNKVFDEYGRDVPRNQSRLRFLIERLGAAEFKRLAEEKFAELKDDSSLKIIPAELPVVGDAPDADAEITPFVTRQRQKNRFTVKIPLFFGNISVETGEKIADFASKYPETEIRFTQTQNILLKNIPASALKEAKELGESISNLAKLNSFISDVKTCAGADFCRLSITRSSALHKGIIDAVKAEADLKEVEGINVGISGCPNGCGHTVISDIGFSGRLSKGKEAYKIYLGGSADELGKEAGELEAEKIPQFFVEFLREFKNSGFTDFRLFLGTDGIDKAKEIIRDSSQSSD</sequence>
<dbReference type="InterPro" id="IPR006067">
    <property type="entry name" value="NO2/SO3_Rdtase_4Fe4S_dom"/>
</dbReference>
<feature type="domain" description="Nitrite/sulphite reductase 4Fe-4S" evidence="7">
    <location>
        <begin position="383"/>
        <end position="479"/>
    </location>
</feature>
<reference evidence="9 10" key="1">
    <citation type="submission" date="2019-03" db="EMBL/GenBank/DDBJ databases">
        <title>Genomic Encyclopedia of Type Strains, Phase IV (KMG-IV): sequencing the most valuable type-strain genomes for metagenomic binning, comparative biology and taxonomic classification.</title>
        <authorList>
            <person name="Goeker M."/>
        </authorList>
    </citation>
    <scope>NUCLEOTIDE SEQUENCE [LARGE SCALE GENOMIC DNA]</scope>
    <source>
        <strain evidence="9 10">DSM 24984</strain>
    </source>
</reference>
<dbReference type="Proteomes" id="UP000294614">
    <property type="component" value="Unassembled WGS sequence"/>
</dbReference>
<evidence type="ECO:0000256" key="4">
    <source>
        <dbReference type="ARBA" id="ARBA00023002"/>
    </source>
</evidence>
<evidence type="ECO:0000256" key="1">
    <source>
        <dbReference type="ARBA" id="ARBA00022485"/>
    </source>
</evidence>
<dbReference type="InterPro" id="IPR045854">
    <property type="entry name" value="NO2/SO3_Rdtase_4Fe4S_sf"/>
</dbReference>
<proteinExistence type="predicted"/>
<dbReference type="SUPFAM" id="SSF56014">
    <property type="entry name" value="Nitrite and sulphite reductase 4Fe-4S domain-like"/>
    <property type="match status" value="2"/>
</dbReference>
<evidence type="ECO:0000256" key="6">
    <source>
        <dbReference type="ARBA" id="ARBA00023014"/>
    </source>
</evidence>
<dbReference type="InterPro" id="IPR005117">
    <property type="entry name" value="NiRdtase/SiRdtase_haem-b_fer"/>
</dbReference>
<keyword evidence="2" id="KW-0349">Heme</keyword>
<organism evidence="9 10">
    <name type="scientific">Seleniivibrio woodruffii</name>
    <dbReference type="NCBI Taxonomy" id="1078050"/>
    <lineage>
        <taxon>Bacteria</taxon>
        <taxon>Pseudomonadati</taxon>
        <taxon>Deferribacterota</taxon>
        <taxon>Deferribacteres</taxon>
        <taxon>Deferribacterales</taxon>
        <taxon>Geovibrionaceae</taxon>
        <taxon>Seleniivibrio</taxon>
    </lineage>
</organism>
<evidence type="ECO:0000256" key="5">
    <source>
        <dbReference type="ARBA" id="ARBA00023004"/>
    </source>
</evidence>
<keyword evidence="3" id="KW-0479">Metal-binding</keyword>
<dbReference type="Gene3D" id="3.90.480.10">
    <property type="entry name" value="Sulfite Reductase Hemoprotein,Domain 2"/>
    <property type="match status" value="1"/>
</dbReference>
<dbReference type="InterPro" id="IPR036136">
    <property type="entry name" value="Nit/Sulf_reduc_fer-like_dom_sf"/>
</dbReference>
<evidence type="ECO:0000259" key="8">
    <source>
        <dbReference type="Pfam" id="PF03460"/>
    </source>
</evidence>
<dbReference type="InterPro" id="IPR006066">
    <property type="entry name" value="NO2/SO3_Rdtase_FeS/sirohaem_BS"/>
</dbReference>
<dbReference type="SUPFAM" id="SSF55124">
    <property type="entry name" value="Nitrite/Sulfite reductase N-terminal domain-like"/>
    <property type="match status" value="2"/>
</dbReference>
<dbReference type="PANTHER" id="PTHR32439">
    <property type="entry name" value="FERREDOXIN--NITRITE REDUCTASE, CHLOROPLASTIC"/>
    <property type="match status" value="1"/>
</dbReference>
<evidence type="ECO:0000313" key="10">
    <source>
        <dbReference type="Proteomes" id="UP000294614"/>
    </source>
</evidence>
<keyword evidence="4" id="KW-0560">Oxidoreductase</keyword>
<dbReference type="Pfam" id="PF03460">
    <property type="entry name" value="NIR_SIR_ferr"/>
    <property type="match status" value="2"/>
</dbReference>
<dbReference type="GO" id="GO:0046872">
    <property type="term" value="F:metal ion binding"/>
    <property type="evidence" value="ECO:0007669"/>
    <property type="project" value="UniProtKB-KW"/>
</dbReference>
<dbReference type="GO" id="GO:0051539">
    <property type="term" value="F:4 iron, 4 sulfur cluster binding"/>
    <property type="evidence" value="ECO:0007669"/>
    <property type="project" value="UniProtKB-KW"/>
</dbReference>
<keyword evidence="5" id="KW-0408">Iron</keyword>
<dbReference type="InterPro" id="IPR051329">
    <property type="entry name" value="NIR_SIR_4Fe-4S"/>
</dbReference>
<keyword evidence="10" id="KW-1185">Reference proteome</keyword>
<evidence type="ECO:0000256" key="3">
    <source>
        <dbReference type="ARBA" id="ARBA00022723"/>
    </source>
</evidence>
<keyword evidence="1" id="KW-0004">4Fe-4S</keyword>
<dbReference type="AlphaFoldDB" id="A0A4R1K9I3"/>
<dbReference type="PRINTS" id="PR00397">
    <property type="entry name" value="SIROHAEM"/>
</dbReference>
<dbReference type="EMBL" id="SMGG01000004">
    <property type="protein sequence ID" value="TCK61014.1"/>
    <property type="molecule type" value="Genomic_DNA"/>
</dbReference>
<protein>
    <submittedName>
        <fullName evidence="9">Sulfite reductase beta subunit-like hemoprotein</fullName>
    </submittedName>
</protein>
<accession>A0A4R1K9I3</accession>
<evidence type="ECO:0000256" key="2">
    <source>
        <dbReference type="ARBA" id="ARBA00022617"/>
    </source>
</evidence>